<reference evidence="3" key="1">
    <citation type="journal article" date="2019" name="Int. J. Syst. Evol. Microbiol.">
        <title>The Global Catalogue of Microorganisms (GCM) 10K type strain sequencing project: providing services to taxonomists for standard genome sequencing and annotation.</title>
        <authorList>
            <consortium name="The Broad Institute Genomics Platform"/>
            <consortium name="The Broad Institute Genome Sequencing Center for Infectious Disease"/>
            <person name="Wu L."/>
            <person name="Ma J."/>
        </authorList>
    </citation>
    <scope>NUCLEOTIDE SEQUENCE [LARGE SCALE GENOMIC DNA]</scope>
    <source>
        <strain evidence="3">KCTC 23917</strain>
    </source>
</reference>
<evidence type="ECO:0000313" key="2">
    <source>
        <dbReference type="EMBL" id="GGX53066.1"/>
    </source>
</evidence>
<gene>
    <name evidence="2" type="ORF">GCM10010946_34570</name>
</gene>
<evidence type="ECO:0000313" key="3">
    <source>
        <dbReference type="Proteomes" id="UP000653343"/>
    </source>
</evidence>
<accession>A0ABQ2Y2Y1</accession>
<feature type="compositionally biased region" description="Acidic residues" evidence="1">
    <location>
        <begin position="83"/>
        <end position="93"/>
    </location>
</feature>
<feature type="compositionally biased region" description="Low complexity" evidence="1">
    <location>
        <begin position="55"/>
        <end position="66"/>
    </location>
</feature>
<keyword evidence="3" id="KW-1185">Reference proteome</keyword>
<name>A0ABQ2Y2Y1_9BURK</name>
<dbReference type="EMBL" id="BMYU01000012">
    <property type="protein sequence ID" value="GGX53066.1"/>
    <property type="molecule type" value="Genomic_DNA"/>
</dbReference>
<protein>
    <recommendedName>
        <fullName evidence="4">Terminase small subunit</fullName>
    </recommendedName>
</protein>
<sequence length="200" mass="22092">MSSEMSLRAYARHRGVALSAVQKAIRTNRIKMNRNGKIDAAIADRDWMNNTDVFKAPPGKSAPPAATDDDDLFSTGADPLATDTEDEQEESEDDKINRAQRQARLEIAQIRVEKERLELQIQKGQMIPLAEAGPLAFTAFRMVRDAILNVPGRVMDELAAETDPIKIENRLMAELTRVFGSIDIAAAMRGQLEDVNDGGN</sequence>
<proteinExistence type="predicted"/>
<dbReference type="Proteomes" id="UP000653343">
    <property type="component" value="Unassembled WGS sequence"/>
</dbReference>
<organism evidence="2 3">
    <name type="scientific">Undibacterium squillarum</name>
    <dbReference type="NCBI Taxonomy" id="1131567"/>
    <lineage>
        <taxon>Bacteria</taxon>
        <taxon>Pseudomonadati</taxon>
        <taxon>Pseudomonadota</taxon>
        <taxon>Betaproteobacteria</taxon>
        <taxon>Burkholderiales</taxon>
        <taxon>Oxalobacteraceae</taxon>
        <taxon>Undibacterium</taxon>
    </lineage>
</organism>
<evidence type="ECO:0000256" key="1">
    <source>
        <dbReference type="SAM" id="MobiDB-lite"/>
    </source>
</evidence>
<evidence type="ECO:0008006" key="4">
    <source>
        <dbReference type="Google" id="ProtNLM"/>
    </source>
</evidence>
<comment type="caution">
    <text evidence="2">The sequence shown here is derived from an EMBL/GenBank/DDBJ whole genome shotgun (WGS) entry which is preliminary data.</text>
</comment>
<feature type="region of interest" description="Disordered" evidence="1">
    <location>
        <begin position="53"/>
        <end position="97"/>
    </location>
</feature>